<feature type="domain" description="N-acetyltransferase" evidence="1">
    <location>
        <begin position="142"/>
        <end position="278"/>
    </location>
</feature>
<organism evidence="2 3">
    <name type="scientific">Enterovibrio norvegicus</name>
    <dbReference type="NCBI Taxonomy" id="188144"/>
    <lineage>
        <taxon>Bacteria</taxon>
        <taxon>Pseudomonadati</taxon>
        <taxon>Pseudomonadota</taxon>
        <taxon>Gammaproteobacteria</taxon>
        <taxon>Vibrionales</taxon>
        <taxon>Vibrionaceae</taxon>
        <taxon>Enterovibrio</taxon>
    </lineage>
</organism>
<reference evidence="3" key="1">
    <citation type="submission" date="2016-07" db="EMBL/GenBank/DDBJ databases">
        <title>Nontailed viruses are major unrecognized killers of bacteria in the ocean.</title>
        <authorList>
            <person name="Kauffman K."/>
            <person name="Hussain F."/>
            <person name="Yang J."/>
            <person name="Arevalo P."/>
            <person name="Brown J."/>
            <person name="Cutler M."/>
            <person name="Kelly L."/>
            <person name="Polz M.F."/>
        </authorList>
    </citation>
    <scope>NUCLEOTIDE SEQUENCE [LARGE SCALE GENOMIC DNA]</scope>
    <source>
        <strain evidence="3">10N.261.45.A10</strain>
    </source>
</reference>
<dbReference type="Pfam" id="PF18015">
    <property type="entry name" value="Acetyltransf_19"/>
    <property type="match status" value="1"/>
</dbReference>
<evidence type="ECO:0000259" key="1">
    <source>
        <dbReference type="PROSITE" id="PS51186"/>
    </source>
</evidence>
<dbReference type="PROSITE" id="PS51186">
    <property type="entry name" value="GNAT"/>
    <property type="match status" value="1"/>
</dbReference>
<dbReference type="InterPro" id="IPR016181">
    <property type="entry name" value="Acyl_CoA_acyltransferase"/>
</dbReference>
<sequence length="278" mass="30506">MLNIKKLDTLDTISELKTHYFSQATSPLDGMWHFGFVPMSAHFGFYENEDLVGFCCVNGEGYLLQFYLSPIAKISARDLFAHIAQQGSDEIGSVKGAFVSTAETSYLSLSLDNSASFVVNSLMYQRDLNVALPCAATAVETLDMVLATEDKCDEYVAFAVATIGAPEQWLSGYFGNLIQRQELWGHWKDGQLVATGECRRFDEHQMGYADLGMIVAESERGKGMATRVLCHLVKHAEHQGLSAMCSTESGNVGAQKAISRAGLSSSNRIVQFEFIASH</sequence>
<dbReference type="Gene3D" id="3.40.630.30">
    <property type="match status" value="1"/>
</dbReference>
<dbReference type="Pfam" id="PF00583">
    <property type="entry name" value="Acetyltransf_1"/>
    <property type="match status" value="1"/>
</dbReference>
<dbReference type="RefSeq" id="WP_102391201.1">
    <property type="nucleotide sequence ID" value="NZ_MDAL01000026.1"/>
</dbReference>
<evidence type="ECO:0000313" key="3">
    <source>
        <dbReference type="Proteomes" id="UP000235387"/>
    </source>
</evidence>
<keyword evidence="2" id="KW-0808">Transferase</keyword>
<dbReference type="InterPro" id="IPR000182">
    <property type="entry name" value="GNAT_dom"/>
</dbReference>
<gene>
    <name evidence="2" type="ORF">BCT23_18890</name>
</gene>
<dbReference type="Gene3D" id="3.40.630.80">
    <property type="match status" value="1"/>
</dbReference>
<name>A0A2N7L8W6_9GAMM</name>
<protein>
    <submittedName>
        <fullName evidence="2">GNAT family N-acetyltransferase</fullName>
    </submittedName>
</protein>
<dbReference type="GO" id="GO:0016747">
    <property type="term" value="F:acyltransferase activity, transferring groups other than amino-acyl groups"/>
    <property type="evidence" value="ECO:0007669"/>
    <property type="project" value="InterPro"/>
</dbReference>
<proteinExistence type="predicted"/>
<comment type="caution">
    <text evidence="2">The sequence shown here is derived from an EMBL/GenBank/DDBJ whole genome shotgun (WGS) entry which is preliminary data.</text>
</comment>
<accession>A0A2N7L8W6</accession>
<dbReference type="Proteomes" id="UP000235387">
    <property type="component" value="Unassembled WGS sequence"/>
</dbReference>
<dbReference type="AlphaFoldDB" id="A0A2N7L8W6"/>
<evidence type="ECO:0000313" key="2">
    <source>
        <dbReference type="EMBL" id="PMN90786.1"/>
    </source>
</evidence>
<dbReference type="InterPro" id="IPR040579">
    <property type="entry name" value="Acetyltransf_19"/>
</dbReference>
<dbReference type="SUPFAM" id="SSF55729">
    <property type="entry name" value="Acyl-CoA N-acyltransferases (Nat)"/>
    <property type="match status" value="1"/>
</dbReference>
<dbReference type="EMBL" id="MDAL01000026">
    <property type="protein sequence ID" value="PMN90786.1"/>
    <property type="molecule type" value="Genomic_DNA"/>
</dbReference>